<evidence type="ECO:0000256" key="1">
    <source>
        <dbReference type="SAM" id="MobiDB-lite"/>
    </source>
</evidence>
<protein>
    <submittedName>
        <fullName evidence="2">Uncharacterized protein</fullName>
    </submittedName>
</protein>
<proteinExistence type="predicted"/>
<name>A0A0X3PXK6_SCHSO</name>
<gene>
    <name evidence="2" type="ORF">TR137339</name>
</gene>
<organism evidence="2">
    <name type="scientific">Schistocephalus solidus</name>
    <name type="common">Tapeworm</name>
    <dbReference type="NCBI Taxonomy" id="70667"/>
    <lineage>
        <taxon>Eukaryota</taxon>
        <taxon>Metazoa</taxon>
        <taxon>Spiralia</taxon>
        <taxon>Lophotrochozoa</taxon>
        <taxon>Platyhelminthes</taxon>
        <taxon>Cestoda</taxon>
        <taxon>Eucestoda</taxon>
        <taxon>Diphyllobothriidea</taxon>
        <taxon>Diphyllobothriidae</taxon>
        <taxon>Schistocephalus</taxon>
    </lineage>
</organism>
<feature type="non-terminal residue" evidence="2">
    <location>
        <position position="1"/>
    </location>
</feature>
<dbReference type="EMBL" id="GEEE01009913">
    <property type="protein sequence ID" value="JAP53312.1"/>
    <property type="molecule type" value="Transcribed_RNA"/>
</dbReference>
<accession>A0A0X3PXK6</accession>
<feature type="region of interest" description="Disordered" evidence="1">
    <location>
        <begin position="204"/>
        <end position="280"/>
    </location>
</feature>
<evidence type="ECO:0000313" key="2">
    <source>
        <dbReference type="EMBL" id="JAP53312.1"/>
    </source>
</evidence>
<reference evidence="2" key="1">
    <citation type="submission" date="2016-01" db="EMBL/GenBank/DDBJ databases">
        <title>Reference transcriptome for the parasite Schistocephalus solidus: insights into the molecular evolution of parasitism.</title>
        <authorList>
            <person name="Hebert F.O."/>
            <person name="Grambauer S."/>
            <person name="Barber I."/>
            <person name="Landry C.R."/>
            <person name="Aubin-Horth N."/>
        </authorList>
    </citation>
    <scope>NUCLEOTIDE SEQUENCE</scope>
</reference>
<sequence>SQVSTIVSPTNASKCQQFKRSVPSTGGEAFFCSPMYQSLRQSVSTRCACELSVFDGNDFSQLNLCLPARHRGNHSTRSNKGNNCSNRSYFSSSHASTDSSSESTSSGLLLRVSNSYEQFLLARGNWLVQVVYKTIPSLHHLFLRLVGQYCTELGSSGYRRPSGSLTMRSQGFKYTVLAAITHSRIEELRHQQSEYSLMDDLTYDSPVKNQREPGGQNSGTVMPSGGQGKLPTWTQKMRSPPSSTYPASSCSSDSISPPSCHSPRLSTETPKRGDESNSPSRIFDECLRSLTHKQDEYLTTLRQQYRTFFFSAGASGRQEGRR</sequence>
<feature type="compositionally biased region" description="Low complexity" evidence="1">
    <location>
        <begin position="239"/>
        <end position="263"/>
    </location>
</feature>
<dbReference type="AlphaFoldDB" id="A0A0X3PXK6"/>